<feature type="domain" description="Leucine-binding protein" evidence="3">
    <location>
        <begin position="1"/>
        <end position="79"/>
    </location>
</feature>
<dbReference type="Proteomes" id="UP000035054">
    <property type="component" value="Unassembled WGS sequence"/>
</dbReference>
<dbReference type="EMBL" id="JXUO01000243">
    <property type="protein sequence ID" value="KKZ12665.1"/>
    <property type="molecule type" value="Genomic_DNA"/>
</dbReference>
<dbReference type="InterPro" id="IPR028082">
    <property type="entry name" value="Peripla_BP_I"/>
</dbReference>
<name>A0A6N3X3D4_9SYNE</name>
<dbReference type="Gene3D" id="3.40.50.2300">
    <property type="match status" value="1"/>
</dbReference>
<gene>
    <name evidence="4" type="ORF">TH68_07375</name>
</gene>
<feature type="non-terminal residue" evidence="4">
    <location>
        <position position="81"/>
    </location>
</feature>
<sequence>MLLGFTSPLKSLIPPMADSAELAFEEISDSGQFLSGKTIESIRADSTCIDSGVATATAERLITSDKVVAILGADCSGVTIA</sequence>
<dbReference type="SUPFAM" id="SSF53822">
    <property type="entry name" value="Periplasmic binding protein-like I"/>
    <property type="match status" value="1"/>
</dbReference>
<accession>A0A6N3X3D4</accession>
<evidence type="ECO:0000313" key="5">
    <source>
        <dbReference type="Proteomes" id="UP000035054"/>
    </source>
</evidence>
<comment type="similarity">
    <text evidence="1">Belongs to the leucine-binding protein family.</text>
</comment>
<reference evidence="4 5" key="1">
    <citation type="submission" date="2015-01" db="EMBL/GenBank/DDBJ databases">
        <title>Lifestyle Evolution in Cyanobacterial Symbionts of Sponges.</title>
        <authorList>
            <person name="Burgsdorf I."/>
            <person name="Slaby B.M."/>
            <person name="Handley K.M."/>
            <person name="Haber M."/>
            <person name="Blom J."/>
            <person name="Marshall C.W."/>
            <person name="Gilbert J.A."/>
            <person name="Hentschel U."/>
            <person name="Steindler L."/>
        </authorList>
    </citation>
    <scope>NUCLEOTIDE SEQUENCE [LARGE SCALE GENOMIC DNA]</scope>
    <source>
        <strain evidence="4">142</strain>
    </source>
</reference>
<dbReference type="InterPro" id="IPR028081">
    <property type="entry name" value="Leu-bd"/>
</dbReference>
<organism evidence="4 5">
    <name type="scientific">Candidatus Synechococcus spongiarum 142</name>
    <dbReference type="NCBI Taxonomy" id="1608213"/>
    <lineage>
        <taxon>Bacteria</taxon>
        <taxon>Bacillati</taxon>
        <taxon>Cyanobacteriota</taxon>
        <taxon>Cyanophyceae</taxon>
        <taxon>Synechococcales</taxon>
        <taxon>Synechococcaceae</taxon>
        <taxon>Synechococcus</taxon>
    </lineage>
</organism>
<evidence type="ECO:0000256" key="1">
    <source>
        <dbReference type="ARBA" id="ARBA00010062"/>
    </source>
</evidence>
<proteinExistence type="inferred from homology"/>
<evidence type="ECO:0000256" key="2">
    <source>
        <dbReference type="ARBA" id="ARBA00022729"/>
    </source>
</evidence>
<evidence type="ECO:0000313" key="4">
    <source>
        <dbReference type="EMBL" id="KKZ12665.1"/>
    </source>
</evidence>
<protein>
    <submittedName>
        <fullName evidence="4">Branched-chain amino acid ABC transporter substrate-binding protein</fullName>
    </submittedName>
</protein>
<dbReference type="Pfam" id="PF13458">
    <property type="entry name" value="Peripla_BP_6"/>
    <property type="match status" value="1"/>
</dbReference>
<evidence type="ECO:0000259" key="3">
    <source>
        <dbReference type="Pfam" id="PF13458"/>
    </source>
</evidence>
<comment type="caution">
    <text evidence="4">The sequence shown here is derived from an EMBL/GenBank/DDBJ whole genome shotgun (WGS) entry which is preliminary data.</text>
</comment>
<keyword evidence="2" id="KW-0732">Signal</keyword>
<dbReference type="AlphaFoldDB" id="A0A6N3X3D4"/>